<evidence type="ECO:0000259" key="1">
    <source>
        <dbReference type="Pfam" id="PF00117"/>
    </source>
</evidence>
<sequence>MKVLIVQHVECEGPGYLEDFLHEKLIEYEIAKMYEGEQLPDDFDALIVLGGPMNVYEEERYPYLKRLTTTITNFVTEGGHYLGFCLGGQLLAKALGAKVRRNHTREIGNFEIGLTERGVKDPLFKGFKHTFPALEWHGDTFEIPERAIKLAESELCSNQAFRFKNAYGLQFHLETTPEMLAEWVEVYADELNEEGIDAAIMLKETEKKADIYRGLSNQLFTNFFGIG</sequence>
<dbReference type="InterPro" id="IPR017926">
    <property type="entry name" value="GATASE"/>
</dbReference>
<evidence type="ECO:0000313" key="2">
    <source>
        <dbReference type="EMBL" id="QNO52286.1"/>
    </source>
</evidence>
<dbReference type="PROSITE" id="PS51273">
    <property type="entry name" value="GATASE_TYPE_1"/>
    <property type="match status" value="1"/>
</dbReference>
<dbReference type="PANTHER" id="PTHR42695">
    <property type="entry name" value="GLUTAMINE AMIDOTRANSFERASE YLR126C-RELATED"/>
    <property type="match status" value="1"/>
</dbReference>
<reference evidence="2" key="1">
    <citation type="submission" date="2020-06" db="EMBL/GenBank/DDBJ databases">
        <title>Unique genomic features of the anaerobic methanotrophic archaea.</title>
        <authorList>
            <person name="Chadwick G.L."/>
            <person name="Skennerton C.T."/>
            <person name="Laso-Perez R."/>
            <person name="Leu A.O."/>
            <person name="Speth D.R."/>
            <person name="Yu H."/>
            <person name="Morgan-Lang C."/>
            <person name="Hatzenpichler R."/>
            <person name="Goudeau D."/>
            <person name="Malmstrom R."/>
            <person name="Brazelton W.J."/>
            <person name="Woyke T."/>
            <person name="Hallam S.J."/>
            <person name="Tyson G.W."/>
            <person name="Wegener G."/>
            <person name="Boetius A."/>
            <person name="Orphan V."/>
        </authorList>
    </citation>
    <scope>NUCLEOTIDE SEQUENCE</scope>
</reference>
<dbReference type="FunFam" id="3.40.50.880:FF:000033">
    <property type="entry name" value="Glutamine amidotransferase class-I"/>
    <property type="match status" value="1"/>
</dbReference>
<accession>A0A7G9YWA2</accession>
<dbReference type="Gene3D" id="3.40.50.880">
    <property type="match status" value="1"/>
</dbReference>
<organism evidence="2">
    <name type="scientific">Candidatus Methanophagaceae archaeon ANME-1 ERB6</name>
    <dbReference type="NCBI Taxonomy" id="2759912"/>
    <lineage>
        <taxon>Archaea</taxon>
        <taxon>Methanobacteriati</taxon>
        <taxon>Methanobacteriota</taxon>
        <taxon>Stenosarchaea group</taxon>
        <taxon>Methanomicrobia</taxon>
        <taxon>Candidatus Methanophagales</taxon>
        <taxon>Candidatus Methanophagaceae</taxon>
    </lineage>
</organism>
<proteinExistence type="predicted"/>
<protein>
    <recommendedName>
        <fullName evidence="1">Glutamine amidotransferase domain-containing protein</fullName>
    </recommendedName>
</protein>
<gene>
    <name evidence="2" type="ORF">FGFEBGFE_00007</name>
</gene>
<dbReference type="AlphaFoldDB" id="A0A7G9YWA2"/>
<dbReference type="Pfam" id="PF00117">
    <property type="entry name" value="GATase"/>
    <property type="match status" value="1"/>
</dbReference>
<dbReference type="PANTHER" id="PTHR42695:SF5">
    <property type="entry name" value="GLUTAMINE AMIDOTRANSFERASE YLR126C-RELATED"/>
    <property type="match status" value="1"/>
</dbReference>
<dbReference type="CDD" id="cd01741">
    <property type="entry name" value="GATase1_1"/>
    <property type="match status" value="1"/>
</dbReference>
<dbReference type="GO" id="GO:0005829">
    <property type="term" value="C:cytosol"/>
    <property type="evidence" value="ECO:0007669"/>
    <property type="project" value="TreeGrafter"/>
</dbReference>
<dbReference type="InterPro" id="IPR029062">
    <property type="entry name" value="Class_I_gatase-like"/>
</dbReference>
<dbReference type="SUPFAM" id="SSF52317">
    <property type="entry name" value="Class I glutamine amidotransferase-like"/>
    <property type="match status" value="1"/>
</dbReference>
<feature type="domain" description="Glutamine amidotransferase" evidence="1">
    <location>
        <begin position="40"/>
        <end position="178"/>
    </location>
</feature>
<name>A0A7G9YWA2_9EURY</name>
<dbReference type="InterPro" id="IPR044992">
    <property type="entry name" value="ChyE-like"/>
</dbReference>
<dbReference type="EMBL" id="MT631506">
    <property type="protein sequence ID" value="QNO52286.1"/>
    <property type="molecule type" value="Genomic_DNA"/>
</dbReference>